<feature type="domain" description="AB hydrolase-1" evidence="1">
    <location>
        <begin position="725"/>
        <end position="988"/>
    </location>
</feature>
<feature type="domain" description="AB hydrolase-1" evidence="2">
    <location>
        <begin position="397"/>
        <end position="644"/>
    </location>
</feature>
<dbReference type="PANTHER" id="PTHR45763">
    <property type="entry name" value="HYDROLASE, ALPHA/BETA FOLD FAMILY PROTEIN, EXPRESSED-RELATED"/>
    <property type="match status" value="1"/>
</dbReference>
<dbReference type="Pfam" id="PF12697">
    <property type="entry name" value="Abhydrolase_6"/>
    <property type="match status" value="1"/>
</dbReference>
<evidence type="ECO:0000259" key="1">
    <source>
        <dbReference type="Pfam" id="PF00561"/>
    </source>
</evidence>
<reference evidence="3 4" key="1">
    <citation type="journal article" date="2020" name="bioRxiv">
        <title>Sequence and annotation of 42 cannabis genomes reveals extensive copy number variation in cannabinoid synthesis and pathogen resistance genes.</title>
        <authorList>
            <person name="Mckernan K.J."/>
            <person name="Helbert Y."/>
            <person name="Kane L.T."/>
            <person name="Ebling H."/>
            <person name="Zhang L."/>
            <person name="Liu B."/>
            <person name="Eaton Z."/>
            <person name="Mclaughlin S."/>
            <person name="Kingan S."/>
            <person name="Baybayan P."/>
            <person name="Concepcion G."/>
            <person name="Jordan M."/>
            <person name="Riva A."/>
            <person name="Barbazuk W."/>
            <person name="Harkins T."/>
        </authorList>
    </citation>
    <scope>NUCLEOTIDE SEQUENCE [LARGE SCALE GENOMIC DNA]</scope>
    <source>
        <strain evidence="4">cv. Jamaican Lion 4</strain>
        <tissue evidence="3">Leaf</tissue>
    </source>
</reference>
<dbReference type="Pfam" id="PF00561">
    <property type="entry name" value="Abhydrolase_1"/>
    <property type="match status" value="2"/>
</dbReference>
<dbReference type="SUPFAM" id="SSF53474">
    <property type="entry name" value="alpha/beta-Hydrolases"/>
    <property type="match status" value="3"/>
</dbReference>
<dbReference type="Proteomes" id="UP000525078">
    <property type="component" value="Unassembled WGS sequence"/>
</dbReference>
<dbReference type="EMBL" id="JAATIP010000137">
    <property type="protein sequence ID" value="KAF4367942.1"/>
    <property type="molecule type" value="Genomic_DNA"/>
</dbReference>
<dbReference type="InterPro" id="IPR000073">
    <property type="entry name" value="AB_hydrolase_1"/>
</dbReference>
<organism evidence="3 4">
    <name type="scientific">Cannabis sativa</name>
    <name type="common">Hemp</name>
    <name type="synonym">Marijuana</name>
    <dbReference type="NCBI Taxonomy" id="3483"/>
    <lineage>
        <taxon>Eukaryota</taxon>
        <taxon>Viridiplantae</taxon>
        <taxon>Streptophyta</taxon>
        <taxon>Embryophyta</taxon>
        <taxon>Tracheophyta</taxon>
        <taxon>Spermatophyta</taxon>
        <taxon>Magnoliopsida</taxon>
        <taxon>eudicotyledons</taxon>
        <taxon>Gunneridae</taxon>
        <taxon>Pentapetalae</taxon>
        <taxon>rosids</taxon>
        <taxon>fabids</taxon>
        <taxon>Rosales</taxon>
        <taxon>Cannabaceae</taxon>
        <taxon>Cannabis</taxon>
    </lineage>
</organism>
<proteinExistence type="predicted"/>
<dbReference type="FunFam" id="3.40.50.1820:FF:000270">
    <property type="entry name" value="Alpha/beta-Hydrolases superfamily protein"/>
    <property type="match status" value="3"/>
</dbReference>
<name>A0A7J6FB77_CANSA</name>
<evidence type="ECO:0000313" key="4">
    <source>
        <dbReference type="Proteomes" id="UP000525078"/>
    </source>
</evidence>
<dbReference type="InterPro" id="IPR029058">
    <property type="entry name" value="AB_hydrolase_fold"/>
</dbReference>
<evidence type="ECO:0000259" key="2">
    <source>
        <dbReference type="Pfam" id="PF12697"/>
    </source>
</evidence>
<dbReference type="Gene3D" id="3.40.50.1820">
    <property type="entry name" value="alpha/beta hydrolase"/>
    <property type="match status" value="3"/>
</dbReference>
<comment type="caution">
    <text evidence="3">The sequence shown here is derived from an EMBL/GenBank/DDBJ whole genome shotgun (WGS) entry which is preliminary data.</text>
</comment>
<dbReference type="AlphaFoldDB" id="A0A7J6FB77"/>
<evidence type="ECO:0000313" key="3">
    <source>
        <dbReference type="EMBL" id="KAF4367942.1"/>
    </source>
</evidence>
<gene>
    <name evidence="3" type="ORF">F8388_002553</name>
</gene>
<sequence length="1007" mass="114370">MYYSVCLYALSLLGSGMLFKRTSVVLVLILVSWAFQAARPPPPKTCGSPGGPPITAPRIKLRDGRFLAYKEYGVAKEVAKYKIVFLHGFVSCRHDALVAITLSPETIEELQIYVVGFDRPGYGESDPDPNRTVKSLALDVENLADQLGLGSKFYVMGFSMGGQAIWGCLKYIPNRLAGAGLIAPVVNYWWPSFPSNLSDTYYLQPPQDQWTLRVAHYLPWLTYWWNTQKWFPSSSVIIEKLETFSPQDLQLVMERLSEPELNRDKYKMQIRQQGDFESAHRDLRVGFGSWEFDPMTDLKNPFPNNEGSVHLWQGDEDRLVPVALQRYVVNKLPWIKYHELGVILVSWAFQATRPPLPKVCGSPGGPPITAPRIKLRDGRFLAYKEYGVAKEFAKHKIVFVHGFGSCRHDALVATTLSPETIEELQVYVVGFDRPGYGESDPDPNRTVKSLALDIEDLADQLGLGSKFYVMGFSMGGQAIWGCLKYIPNRLAGAGLIAPVVNYWWLSFPTNISTEAYYLQLPEDQWALRVAHYLPWLTYWWNTQKWFPSLSVKDEKLEIFSPQDLQLIMKRLSAPNNEREKYRMLVRQQGDFESVHRDLRVGFGSWEFDPMTDLKNPFPNNEGSVHLWQGDEDRLVPVALQRYIVNKLPWVKYHELAGLEMLKRIGLVLVIVLVSWGYQAIHPPPPKICGSPGGPPITAPRIKLRDGRHLAYKEYGVPLGVAKYKIIFVHAFGSCRHHTVVATTLSQEAIEELGVYIVGFDRPGYGESDPDPKRTMKSLALDIEELADQLGLGSKFYVIGFSMGGQAIWGCLKFIPNRLAGAGLIAPVINYWWPSFPKNLSTEAYYQQPPQDQWALRVAHYLPWLTYWWNTQKFFPASSVIASNPQTLSPQDMEIMKKLFSASGPDMKTYMAKQQGEFESLHRDMMIGFGSWEFDPMDDLKNPFPNNEGSVHLWQGDEDRLVPVVLQRYIASKIPWIHYHELSSAGHLFPLASGMNEAMMKVFLTGEK</sequence>
<protein>
    <recommendedName>
        <fullName evidence="1 2">AB hydrolase-1 domain-containing protein</fullName>
    </recommendedName>
</protein>
<dbReference type="PANTHER" id="PTHR45763:SF61">
    <property type="entry name" value="AB HYDROLASE-1 DOMAIN-CONTAINING PROTEIN"/>
    <property type="match status" value="1"/>
</dbReference>
<feature type="domain" description="AB hydrolase-1" evidence="1">
    <location>
        <begin position="83"/>
        <end position="331"/>
    </location>
</feature>
<accession>A0A7J6FB77</accession>